<evidence type="ECO:0000313" key="1">
    <source>
        <dbReference type="EMBL" id="GFY40982.1"/>
    </source>
</evidence>
<evidence type="ECO:0000313" key="2">
    <source>
        <dbReference type="Proteomes" id="UP000886998"/>
    </source>
</evidence>
<dbReference type="OrthoDB" id="6512960at2759"/>
<proteinExistence type="predicted"/>
<dbReference type="Proteomes" id="UP000886998">
    <property type="component" value="Unassembled WGS sequence"/>
</dbReference>
<protein>
    <submittedName>
        <fullName evidence="1">Uncharacterized protein</fullName>
    </submittedName>
</protein>
<reference evidence="1" key="1">
    <citation type="submission" date="2020-08" db="EMBL/GenBank/DDBJ databases">
        <title>Multicomponent nature underlies the extraordinary mechanical properties of spider dragline silk.</title>
        <authorList>
            <person name="Kono N."/>
            <person name="Nakamura H."/>
            <person name="Mori M."/>
            <person name="Yoshida Y."/>
            <person name="Ohtoshi R."/>
            <person name="Malay A.D."/>
            <person name="Moran D.A.P."/>
            <person name="Tomita M."/>
            <person name="Numata K."/>
            <person name="Arakawa K."/>
        </authorList>
    </citation>
    <scope>NUCLEOTIDE SEQUENCE</scope>
</reference>
<accession>A0A8X7BSH5</accession>
<dbReference type="EMBL" id="BMAV01002213">
    <property type="protein sequence ID" value="GFY40982.1"/>
    <property type="molecule type" value="Genomic_DNA"/>
</dbReference>
<comment type="caution">
    <text evidence="1">The sequence shown here is derived from an EMBL/GenBank/DDBJ whole genome shotgun (WGS) entry which is preliminary data.</text>
</comment>
<name>A0A8X7BSH5_9ARAC</name>
<keyword evidence="2" id="KW-1185">Reference proteome</keyword>
<dbReference type="AlphaFoldDB" id="A0A8X7BSH5"/>
<organism evidence="1 2">
    <name type="scientific">Trichonephila inaurata madagascariensis</name>
    <dbReference type="NCBI Taxonomy" id="2747483"/>
    <lineage>
        <taxon>Eukaryota</taxon>
        <taxon>Metazoa</taxon>
        <taxon>Ecdysozoa</taxon>
        <taxon>Arthropoda</taxon>
        <taxon>Chelicerata</taxon>
        <taxon>Arachnida</taxon>
        <taxon>Araneae</taxon>
        <taxon>Araneomorphae</taxon>
        <taxon>Entelegynae</taxon>
        <taxon>Araneoidea</taxon>
        <taxon>Nephilidae</taxon>
        <taxon>Trichonephila</taxon>
        <taxon>Trichonephila inaurata</taxon>
    </lineage>
</organism>
<sequence>MILKFQLCFQPFNLTYPDWDPDIQTIGVVLKDGKKLDENSDVISKCKYITTPLSRGIKRKRILEQKYMEGTSKITKTVVQTRSEVRPYAMRESGEMRIVPTGGRFVVSPTIDNNHITVNPFVLNMMRLQSLFSSLNQRLSVLQNFSIPPLENLIFPQFNETAQFENNRFGLFINNLNNVLPSSYQVLTYVYRRIQQLNGQFDQLMQCSIMYNYQNNTSSEEITQKVHIILRKVLKKECKISMKSLTQLRIKNEHNLDPISHCSLSTASFEDMTLPIARETETCNVQRPECSSSSAFLPPSIDSNILSNDCKELLGM</sequence>
<gene>
    <name evidence="1" type="ORF">TNIN_365481</name>
</gene>